<feature type="compositionally biased region" description="Low complexity" evidence="1">
    <location>
        <begin position="22"/>
        <end position="47"/>
    </location>
</feature>
<feature type="region of interest" description="Disordered" evidence="1">
    <location>
        <begin position="143"/>
        <end position="257"/>
    </location>
</feature>
<feature type="compositionally biased region" description="Low complexity" evidence="1">
    <location>
        <begin position="54"/>
        <end position="80"/>
    </location>
</feature>
<feature type="compositionally biased region" description="Low complexity" evidence="1">
    <location>
        <begin position="211"/>
        <end position="241"/>
    </location>
</feature>
<feature type="compositionally biased region" description="Polar residues" evidence="1">
    <location>
        <begin position="164"/>
        <end position="177"/>
    </location>
</feature>
<dbReference type="GeneID" id="55973263"/>
<comment type="caution">
    <text evidence="2">The sequence shown here is derived from an EMBL/GenBank/DDBJ whole genome shotgun (WGS) entry which is preliminary data.</text>
</comment>
<proteinExistence type="predicted"/>
<reference evidence="2" key="1">
    <citation type="submission" date="2020-03" db="EMBL/GenBank/DDBJ databases">
        <title>Site-based positive gene gene selection in Geosmithia morbida across the United States reveals a broad range of putative effectors and factors for local host and environmental adapation.</title>
        <authorList>
            <person name="Onufrak A."/>
            <person name="Murdoch R.W."/>
            <person name="Gazis R."/>
            <person name="Huff M."/>
            <person name="Staton M."/>
            <person name="Klingeman W."/>
            <person name="Hadziabdic D."/>
        </authorList>
    </citation>
    <scope>NUCLEOTIDE SEQUENCE</scope>
    <source>
        <strain evidence="2">1262</strain>
    </source>
</reference>
<dbReference type="RefSeq" id="XP_035321385.1">
    <property type="nucleotide sequence ID" value="XM_035469005.1"/>
</dbReference>
<gene>
    <name evidence="2" type="ORF">GMORB2_7040</name>
</gene>
<evidence type="ECO:0000256" key="1">
    <source>
        <dbReference type="SAM" id="MobiDB-lite"/>
    </source>
</evidence>
<evidence type="ECO:0000313" key="3">
    <source>
        <dbReference type="Proteomes" id="UP000749293"/>
    </source>
</evidence>
<dbReference type="Proteomes" id="UP000749293">
    <property type="component" value="Unassembled WGS sequence"/>
</dbReference>
<protein>
    <submittedName>
        <fullName evidence="2">Uncharacterized protein</fullName>
    </submittedName>
</protein>
<name>A0A9P5D0H2_9HYPO</name>
<feature type="compositionally biased region" description="Basic and acidic residues" evidence="1">
    <location>
        <begin position="299"/>
        <end position="309"/>
    </location>
</feature>
<evidence type="ECO:0000313" key="2">
    <source>
        <dbReference type="EMBL" id="KAF4122733.1"/>
    </source>
</evidence>
<sequence>MPDLNSVPPSPRLLDTTRRHSSSQQLPSPSLSGPSSPSLNILPSNQNAVNSRPSSSSTTAAAAAAAATTTTTSTSAQHQQPYHHHQHSSVRDGNSVIESGPGPLRHPRPLTASELHIQLEKEQEAIVNRLTRDLSLLRAAHNASVASNHSSTSTATTSTHDAVNESSLLSGSAFTIPTSRRHRRNSSTTSQAFAASDPRHPIRSAQPTPMSRQGSAASRRSRAESPAPGSVPDSSVSGSYPQQQRMPPSSYIHVGASGGGQLSPGLVPATARYEETVQFRNELEAAKKENEALKRRIRELERTVQERRGSTSRGRRPRSASSSTAASVNVAAAASGGTSVAGPRDGTPTAQPASRAGEGEMSTATRSVSTVGVGVPEREVQVGESAASTRPAGTRGDQ</sequence>
<dbReference type="OrthoDB" id="5401654at2759"/>
<dbReference type="AlphaFoldDB" id="A0A9P5D0H2"/>
<feature type="region of interest" description="Disordered" evidence="1">
    <location>
        <begin position="299"/>
        <end position="398"/>
    </location>
</feature>
<feature type="compositionally biased region" description="Low complexity" evidence="1">
    <location>
        <begin position="319"/>
        <end position="342"/>
    </location>
</feature>
<feature type="compositionally biased region" description="Low complexity" evidence="1">
    <location>
        <begin position="143"/>
        <end position="160"/>
    </location>
</feature>
<dbReference type="PANTHER" id="PTHR39610">
    <property type="entry name" value="BZIP DOMAIN-CONTAINING PROTEIN-RELATED"/>
    <property type="match status" value="1"/>
</dbReference>
<dbReference type="EMBL" id="JAANYQ010000008">
    <property type="protein sequence ID" value="KAF4122733.1"/>
    <property type="molecule type" value="Genomic_DNA"/>
</dbReference>
<dbReference type="PANTHER" id="PTHR39610:SF1">
    <property type="match status" value="1"/>
</dbReference>
<keyword evidence="3" id="KW-1185">Reference proteome</keyword>
<accession>A0A9P5D0H2</accession>
<organism evidence="2 3">
    <name type="scientific">Geosmithia morbida</name>
    <dbReference type="NCBI Taxonomy" id="1094350"/>
    <lineage>
        <taxon>Eukaryota</taxon>
        <taxon>Fungi</taxon>
        <taxon>Dikarya</taxon>
        <taxon>Ascomycota</taxon>
        <taxon>Pezizomycotina</taxon>
        <taxon>Sordariomycetes</taxon>
        <taxon>Hypocreomycetidae</taxon>
        <taxon>Hypocreales</taxon>
        <taxon>Bionectriaceae</taxon>
        <taxon>Geosmithia</taxon>
    </lineage>
</organism>
<feature type="region of interest" description="Disordered" evidence="1">
    <location>
        <begin position="1"/>
        <end position="109"/>
    </location>
</feature>